<accession>A0A8T0IHA9</accession>
<keyword evidence="3" id="KW-1185">Reference proteome</keyword>
<gene>
    <name evidence="2" type="ORF">KC19_3G079400</name>
</gene>
<proteinExistence type="predicted"/>
<organism evidence="2 3">
    <name type="scientific">Ceratodon purpureus</name>
    <name type="common">Fire moss</name>
    <name type="synonym">Dicranum purpureum</name>
    <dbReference type="NCBI Taxonomy" id="3225"/>
    <lineage>
        <taxon>Eukaryota</taxon>
        <taxon>Viridiplantae</taxon>
        <taxon>Streptophyta</taxon>
        <taxon>Embryophyta</taxon>
        <taxon>Bryophyta</taxon>
        <taxon>Bryophytina</taxon>
        <taxon>Bryopsida</taxon>
        <taxon>Dicranidae</taxon>
        <taxon>Pseudoditrichales</taxon>
        <taxon>Ditrichaceae</taxon>
        <taxon>Ceratodon</taxon>
    </lineage>
</organism>
<evidence type="ECO:0000256" key="1">
    <source>
        <dbReference type="SAM" id="Phobius"/>
    </source>
</evidence>
<dbReference type="EMBL" id="CM026423">
    <property type="protein sequence ID" value="KAG0582712.1"/>
    <property type="molecule type" value="Genomic_DNA"/>
</dbReference>
<evidence type="ECO:0000313" key="3">
    <source>
        <dbReference type="Proteomes" id="UP000822688"/>
    </source>
</evidence>
<dbReference type="AlphaFoldDB" id="A0A8T0IHA9"/>
<evidence type="ECO:0000313" key="2">
    <source>
        <dbReference type="EMBL" id="KAG0582712.1"/>
    </source>
</evidence>
<dbReference type="Proteomes" id="UP000822688">
    <property type="component" value="Chromosome 3"/>
</dbReference>
<protein>
    <submittedName>
        <fullName evidence="2">Uncharacterized protein</fullName>
    </submittedName>
</protein>
<feature type="transmembrane region" description="Helical" evidence="1">
    <location>
        <begin position="6"/>
        <end position="24"/>
    </location>
</feature>
<name>A0A8T0IHA9_CERPU</name>
<keyword evidence="1" id="KW-1133">Transmembrane helix</keyword>
<reference evidence="2" key="1">
    <citation type="submission" date="2020-06" db="EMBL/GenBank/DDBJ databases">
        <title>WGS assembly of Ceratodon purpureus strain R40.</title>
        <authorList>
            <person name="Carey S.B."/>
            <person name="Jenkins J."/>
            <person name="Shu S."/>
            <person name="Lovell J.T."/>
            <person name="Sreedasyam A."/>
            <person name="Maumus F."/>
            <person name="Tiley G.P."/>
            <person name="Fernandez-Pozo N."/>
            <person name="Barry K."/>
            <person name="Chen C."/>
            <person name="Wang M."/>
            <person name="Lipzen A."/>
            <person name="Daum C."/>
            <person name="Saski C.A."/>
            <person name="Payton A.C."/>
            <person name="Mcbreen J.C."/>
            <person name="Conrad R.E."/>
            <person name="Kollar L.M."/>
            <person name="Olsson S."/>
            <person name="Huttunen S."/>
            <person name="Landis J.B."/>
            <person name="Wickett N.J."/>
            <person name="Johnson M.G."/>
            <person name="Rensing S.A."/>
            <person name="Grimwood J."/>
            <person name="Schmutz J."/>
            <person name="Mcdaniel S.F."/>
        </authorList>
    </citation>
    <scope>NUCLEOTIDE SEQUENCE</scope>
    <source>
        <strain evidence="2">R40</strain>
    </source>
</reference>
<sequence>MSTPTQSSVWSAFVLVIWALRLLFQKLSDRLCVWACQQWESNSIDNDLSSSGDSEEIIDQSPRVSQPSFDCEAQLSSPPFSASVSSRPSVQATPVASPSHGDLEWHVLNFCRLDAPGYRRAAQRHRWKYLSFTERLRAETVHFQFLLSENMCDFELPVHSSARPVPSYVSLRDCPPDYTVAPGYYEI</sequence>
<comment type="caution">
    <text evidence="2">The sequence shown here is derived from an EMBL/GenBank/DDBJ whole genome shotgun (WGS) entry which is preliminary data.</text>
</comment>
<keyword evidence="1" id="KW-0812">Transmembrane</keyword>
<keyword evidence="1" id="KW-0472">Membrane</keyword>